<organism evidence="2 3">
    <name type="scientific">Vibrio tritonius</name>
    <dbReference type="NCBI Taxonomy" id="1435069"/>
    <lineage>
        <taxon>Bacteria</taxon>
        <taxon>Pseudomonadati</taxon>
        <taxon>Pseudomonadota</taxon>
        <taxon>Gammaproteobacteria</taxon>
        <taxon>Vibrionales</taxon>
        <taxon>Vibrionaceae</taxon>
        <taxon>Vibrio</taxon>
    </lineage>
</organism>
<proteinExistence type="predicted"/>
<accession>A0ABS7YU77</accession>
<evidence type="ECO:0000313" key="3">
    <source>
        <dbReference type="Proteomes" id="UP001199044"/>
    </source>
</evidence>
<name>A0ABS7YU77_9VIBR</name>
<feature type="chain" id="PRO_5047213431" evidence="1">
    <location>
        <begin position="20"/>
        <end position="103"/>
    </location>
</feature>
<dbReference type="RefSeq" id="WP_225251555.1">
    <property type="nucleotide sequence ID" value="NZ_CP152308.1"/>
</dbReference>
<feature type="signal peptide" evidence="1">
    <location>
        <begin position="1"/>
        <end position="19"/>
    </location>
</feature>
<evidence type="ECO:0000313" key="2">
    <source>
        <dbReference type="EMBL" id="MCA2017989.1"/>
    </source>
</evidence>
<gene>
    <name evidence="2" type="ORF">LDJ79_17850</name>
</gene>
<dbReference type="Proteomes" id="UP001199044">
    <property type="component" value="Unassembled WGS sequence"/>
</dbReference>
<protein>
    <submittedName>
        <fullName evidence="2">Uncharacterized protein</fullName>
    </submittedName>
</protein>
<evidence type="ECO:0000256" key="1">
    <source>
        <dbReference type="SAM" id="SignalP"/>
    </source>
</evidence>
<reference evidence="3" key="1">
    <citation type="submission" date="2023-07" db="EMBL/GenBank/DDBJ databases">
        <title>Molecular identification of indigenous halophilic bacteria isolated from red sea cost, biodegradation of synthetic dyes and assessment of degraded metabolite toxicity.</title>
        <authorList>
            <person name="Chaieb K."/>
            <person name="Altayb H.N."/>
        </authorList>
    </citation>
    <scope>NUCLEOTIDE SEQUENCE [LARGE SCALE GENOMIC DNA]</scope>
    <source>
        <strain evidence="3">K20</strain>
    </source>
</reference>
<comment type="caution">
    <text evidence="2">The sequence shown here is derived from an EMBL/GenBank/DDBJ whole genome shotgun (WGS) entry which is preliminary data.</text>
</comment>
<sequence>MFKKVILFVILTLSSNAYSQVNLDLREAVNGIYVKVDADSKPISNMEINVINAYVGSNKLFTDDKGELFIPTSFRSSRFVKIEALESGVPIATNSIYLSADDK</sequence>
<keyword evidence="1" id="KW-0732">Signal</keyword>
<keyword evidence="3" id="KW-1185">Reference proteome</keyword>
<dbReference type="EMBL" id="JAIWIU010000138">
    <property type="protein sequence ID" value="MCA2017989.1"/>
    <property type="molecule type" value="Genomic_DNA"/>
</dbReference>